<gene>
    <name evidence="11" type="ORF">g.43382</name>
    <name evidence="10" type="ORF">g.43387</name>
</gene>
<organism evidence="11">
    <name type="scientific">Clastoptera arizonana</name>
    <name type="common">Arizona spittle bug</name>
    <dbReference type="NCBI Taxonomy" id="38151"/>
    <lineage>
        <taxon>Eukaryota</taxon>
        <taxon>Metazoa</taxon>
        <taxon>Ecdysozoa</taxon>
        <taxon>Arthropoda</taxon>
        <taxon>Hexapoda</taxon>
        <taxon>Insecta</taxon>
        <taxon>Pterygota</taxon>
        <taxon>Neoptera</taxon>
        <taxon>Paraneoptera</taxon>
        <taxon>Hemiptera</taxon>
        <taxon>Auchenorrhyncha</taxon>
        <taxon>Cercopoidea</taxon>
        <taxon>Clastopteridae</taxon>
        <taxon>Clastoptera</taxon>
    </lineage>
</organism>
<dbReference type="EMBL" id="GEDC01001652">
    <property type="protein sequence ID" value="JAS35646.1"/>
    <property type="molecule type" value="Transcribed_RNA"/>
</dbReference>
<evidence type="ECO:0000313" key="11">
    <source>
        <dbReference type="EMBL" id="JAS35646.1"/>
    </source>
</evidence>
<proteinExistence type="inferred from homology"/>
<keyword evidence="7" id="KW-0472">Membrane</keyword>
<comment type="similarity">
    <text evidence="2">Belongs to the COG7 family.</text>
</comment>
<keyword evidence="6" id="KW-0333">Golgi apparatus</keyword>
<evidence type="ECO:0000256" key="9">
    <source>
        <dbReference type="SAM" id="Coils"/>
    </source>
</evidence>
<name>A0A1B6ECI0_9HEMI</name>
<dbReference type="GO" id="GO:0000139">
    <property type="term" value="C:Golgi membrane"/>
    <property type="evidence" value="ECO:0007669"/>
    <property type="project" value="UniProtKB-SubCell"/>
</dbReference>
<evidence type="ECO:0000256" key="4">
    <source>
        <dbReference type="ARBA" id="ARBA00022448"/>
    </source>
</evidence>
<keyword evidence="5" id="KW-0653">Protein transport</keyword>
<evidence type="ECO:0000256" key="3">
    <source>
        <dbReference type="ARBA" id="ARBA00020984"/>
    </source>
</evidence>
<reference evidence="11" key="1">
    <citation type="submission" date="2015-12" db="EMBL/GenBank/DDBJ databases">
        <title>De novo transcriptome assembly of four potential Pierce s Disease insect vectors from Arizona vineyards.</title>
        <authorList>
            <person name="Tassone E.E."/>
        </authorList>
    </citation>
    <scope>NUCLEOTIDE SEQUENCE</scope>
</reference>
<evidence type="ECO:0000256" key="6">
    <source>
        <dbReference type="ARBA" id="ARBA00023034"/>
    </source>
</evidence>
<dbReference type="GO" id="GO:0006890">
    <property type="term" value="P:retrograde vesicle-mediated transport, Golgi to endoplasmic reticulum"/>
    <property type="evidence" value="ECO:0007669"/>
    <property type="project" value="TreeGrafter"/>
</dbReference>
<dbReference type="PANTHER" id="PTHR21443">
    <property type="entry name" value="CONSERVED OLIGOMERIC GOLGI COMPLEX COMPONENT 7"/>
    <property type="match status" value="1"/>
</dbReference>
<dbReference type="EMBL" id="GEDC01006615">
    <property type="protein sequence ID" value="JAS30683.1"/>
    <property type="molecule type" value="Transcribed_RNA"/>
</dbReference>
<feature type="coiled-coil region" evidence="9">
    <location>
        <begin position="77"/>
        <end position="125"/>
    </location>
</feature>
<evidence type="ECO:0000313" key="10">
    <source>
        <dbReference type="EMBL" id="JAS30683.1"/>
    </source>
</evidence>
<keyword evidence="9" id="KW-0175">Coiled coil</keyword>
<protein>
    <recommendedName>
        <fullName evidence="3">Conserved oligomeric Golgi complex subunit 7</fullName>
    </recommendedName>
    <alternativeName>
        <fullName evidence="8">Component of oligomeric Golgi complex 7</fullName>
    </alternativeName>
</protein>
<dbReference type="InterPro" id="IPR019335">
    <property type="entry name" value="COG7"/>
</dbReference>
<keyword evidence="4" id="KW-0813">Transport</keyword>
<sequence>MDISAFSDDNFEVKEWINRTFRSLEAQENKNAFVNSMVKKLQLYVQQVNSTLEDTSQQVLHCLPRVMRDTEMLHHEAIFLQNKMQSIKEEIVKVEKDTGESMASLERLDRMKTELKTAKEALHEADNWIVLATDIEEVFESRNIDQISSKIVSMQQSLNILANVIDYEERKMQLEGLKNRLEAIASPQLVEAFTSNSVEQSRRFVNIFSSMERLPQLLKYYHKCQKGALCQVWRRTVEEQDQNVMDWMNNFYDSLLLNWHQQVKWCQLVVGSVDTLIEVYADVLVSLDPSFNTCIDAALKQHDQPLFFLMELKEVTKSFESNLQPVVHSQGKDIEGWKKLLSAIYSPYSPYISKYETFEKSYMQNQLLALKVTRDDLMDTVQGLSQSISSVISIANEAKKRCLQFTEGVAFPGLVKALLEYFHYYLEQYNYVLRQLQMQTSEQEDWNMFQMCLTLLQTVGDLLCEVKHFDCELIQIILESCRKPKLSGLCIYAPILLSDTTEQELNKFIEVLQNGSQTSLLESITTTMEKLCRDVHFTTYQVIFAPISIQLDSAKYKWSTDSKVQNVCDMPDYSFAPQEYITQIGEYLMTLPQHLEPFLLRDNPALTAALRVADPEYVKAQKSDGEGGFAYILLGKIATGTCQAFSDYILAIGELTLNTSKQLSTDISYLGNVLEDLGFSLTETLQQIGTLLKLSPEAYHNQSSGYSAKLVAAVRQMRNITSS</sequence>
<accession>A0A1B6ECI0</accession>
<evidence type="ECO:0000256" key="1">
    <source>
        <dbReference type="ARBA" id="ARBA00004395"/>
    </source>
</evidence>
<dbReference type="GO" id="GO:0017119">
    <property type="term" value="C:Golgi transport complex"/>
    <property type="evidence" value="ECO:0007669"/>
    <property type="project" value="InterPro"/>
</dbReference>
<dbReference type="GO" id="GO:0006886">
    <property type="term" value="P:intracellular protein transport"/>
    <property type="evidence" value="ECO:0007669"/>
    <property type="project" value="InterPro"/>
</dbReference>
<dbReference type="Pfam" id="PF10191">
    <property type="entry name" value="COG7"/>
    <property type="match status" value="2"/>
</dbReference>
<dbReference type="GO" id="GO:0007030">
    <property type="term" value="P:Golgi organization"/>
    <property type="evidence" value="ECO:0007669"/>
    <property type="project" value="TreeGrafter"/>
</dbReference>
<evidence type="ECO:0000256" key="5">
    <source>
        <dbReference type="ARBA" id="ARBA00022927"/>
    </source>
</evidence>
<dbReference type="PANTHER" id="PTHR21443:SF0">
    <property type="entry name" value="CONSERVED OLIGOMERIC GOLGI COMPLEX SUBUNIT 7"/>
    <property type="match status" value="1"/>
</dbReference>
<evidence type="ECO:0000256" key="8">
    <source>
        <dbReference type="ARBA" id="ARBA00031345"/>
    </source>
</evidence>
<comment type="subcellular location">
    <subcellularLocation>
        <location evidence="1">Golgi apparatus membrane</location>
        <topology evidence="1">Peripheral membrane protein</topology>
    </subcellularLocation>
</comment>
<evidence type="ECO:0000256" key="7">
    <source>
        <dbReference type="ARBA" id="ARBA00023136"/>
    </source>
</evidence>
<dbReference type="AlphaFoldDB" id="A0A1B6ECI0"/>
<evidence type="ECO:0000256" key="2">
    <source>
        <dbReference type="ARBA" id="ARBA00005831"/>
    </source>
</evidence>